<comment type="similarity">
    <text evidence="6">Belongs to the heme-copper respiratory oxidase family.</text>
</comment>
<dbReference type="GO" id="GO:0022904">
    <property type="term" value="P:respiratory electron transport chain"/>
    <property type="evidence" value="ECO:0007669"/>
    <property type="project" value="TreeGrafter"/>
</dbReference>
<keyword evidence="6" id="KW-0813">Transport</keyword>
<feature type="transmembrane region" description="Helical" evidence="7">
    <location>
        <begin position="340"/>
        <end position="364"/>
    </location>
</feature>
<keyword evidence="9" id="KW-0560">Oxidoreductase</keyword>
<name>A0A1C3RCB5_9PROT</name>
<evidence type="ECO:0000256" key="1">
    <source>
        <dbReference type="ARBA" id="ARBA00004141"/>
    </source>
</evidence>
<organism evidence="9 10">
    <name type="scientific">Candidatus Terasakiella magnetica</name>
    <dbReference type="NCBI Taxonomy" id="1867952"/>
    <lineage>
        <taxon>Bacteria</taxon>
        <taxon>Pseudomonadati</taxon>
        <taxon>Pseudomonadota</taxon>
        <taxon>Alphaproteobacteria</taxon>
        <taxon>Rhodospirillales</taxon>
        <taxon>Terasakiellaceae</taxon>
        <taxon>Terasakiella</taxon>
    </lineage>
</organism>
<evidence type="ECO:0000256" key="2">
    <source>
        <dbReference type="ARBA" id="ARBA00022660"/>
    </source>
</evidence>
<gene>
    <name evidence="9" type="primary">ctaD</name>
    <name evidence="9" type="ORF">MTBPR1_10121</name>
</gene>
<dbReference type="GO" id="GO:0004129">
    <property type="term" value="F:cytochrome-c oxidase activity"/>
    <property type="evidence" value="ECO:0007669"/>
    <property type="project" value="InterPro"/>
</dbReference>
<dbReference type="InterPro" id="IPR000883">
    <property type="entry name" value="Cyt_C_Oxase_1"/>
</dbReference>
<dbReference type="PROSITE" id="PS50855">
    <property type="entry name" value="COX1"/>
    <property type="match status" value="1"/>
</dbReference>
<comment type="subcellular location">
    <subcellularLocation>
        <location evidence="1">Membrane</location>
        <topology evidence="1">Multi-pass membrane protein</topology>
    </subcellularLocation>
</comment>
<reference evidence="9 10" key="1">
    <citation type="submission" date="2016-07" db="EMBL/GenBank/DDBJ databases">
        <authorList>
            <person name="Lefevre C.T."/>
        </authorList>
    </citation>
    <scope>NUCLEOTIDE SEQUENCE [LARGE SCALE GENOMIC DNA]</scope>
    <source>
        <strain evidence="9">PR1</strain>
    </source>
</reference>
<keyword evidence="3 6" id="KW-0812">Transmembrane</keyword>
<sequence length="547" mass="61145">MTSQAFKEWFFTTDHKRIGIMYLVGSMAAFVVAGLMALLIRLEQSNLGPTITDNPNEYNSWLYFHGAAMVLAFLIPGLTGFFANYFLPLMIGAQDVAFPRINAFSIWLFYGAIILALLSFVIPDAPDVMWTGYPPYSVTTTTNTAFYVFTVHLLGFSSVLGAVNFLVTVIYMRAPGMGWNQLNIFTWTTVAAFVLQLIFIPVLASAVTMLLFDKYLGTSFFNPEAGGDVLLYQNLFWFYSHPAVYVIFLPACGILFEIFATMCKNRVFNYKACVYGGIWGIVGISGFVWIHHLYVSGMPDWLRIGQMVTTLLISVPVGLMVMSMWGTLYRAAITFNTGMLYAISCLFLVLSGGLTGIPLALTAITVHLSETSFVHAHFHFIMAMFSAFAMFAGIYYWFPKMFGRYADGKWATTGFIFNIIGVHVTFIPLFIVGVEGMPRRYWDYQMFPQFEPYHQVATVGAFMVATGMAITILNWVHSAFKGKVAPENPWKSCSMEWTHAPNCPQAGNFPNPPSVQPEWTPYGYDDREANMAATTDPGYPTDAKPAE</sequence>
<keyword evidence="10" id="KW-1185">Reference proteome</keyword>
<dbReference type="GO" id="GO:0015990">
    <property type="term" value="P:electron transport coupled proton transport"/>
    <property type="evidence" value="ECO:0007669"/>
    <property type="project" value="TreeGrafter"/>
</dbReference>
<dbReference type="Pfam" id="PF00115">
    <property type="entry name" value="COX1"/>
    <property type="match status" value="1"/>
</dbReference>
<evidence type="ECO:0000313" key="10">
    <source>
        <dbReference type="Proteomes" id="UP000231658"/>
    </source>
</evidence>
<keyword evidence="6" id="KW-0249">Electron transport</keyword>
<keyword evidence="2 6" id="KW-0679">Respiratory chain</keyword>
<dbReference type="PRINTS" id="PR01165">
    <property type="entry name" value="CYCOXIDASEI"/>
</dbReference>
<keyword evidence="6" id="KW-0408">Iron</keyword>
<dbReference type="AlphaFoldDB" id="A0A1C3RCB5"/>
<evidence type="ECO:0000256" key="7">
    <source>
        <dbReference type="SAM" id="Phobius"/>
    </source>
</evidence>
<dbReference type="OrthoDB" id="9803294at2"/>
<dbReference type="InterPro" id="IPR036927">
    <property type="entry name" value="Cyt_c_oxase-like_su1_sf"/>
</dbReference>
<evidence type="ECO:0000256" key="6">
    <source>
        <dbReference type="RuleBase" id="RU000370"/>
    </source>
</evidence>
<feature type="transmembrane region" description="Helical" evidence="7">
    <location>
        <begin position="236"/>
        <end position="260"/>
    </location>
</feature>
<keyword evidence="5 7" id="KW-0472">Membrane</keyword>
<dbReference type="InterPro" id="IPR023616">
    <property type="entry name" value="Cyt_c_oxase-like_su1_dom"/>
</dbReference>
<keyword evidence="6" id="KW-0479">Metal-binding</keyword>
<feature type="domain" description="Cytochrome oxidase subunit I profile" evidence="8">
    <location>
        <begin position="9"/>
        <end position="516"/>
    </location>
</feature>
<feature type="transmembrane region" description="Helical" evidence="7">
    <location>
        <begin position="62"/>
        <end position="87"/>
    </location>
</feature>
<protein>
    <submittedName>
        <fullName evidence="9">Cytochrome c oxidase subunit 1</fullName>
        <ecNumber evidence="9">1.9.3.1</ecNumber>
    </submittedName>
</protein>
<feature type="transmembrane region" description="Helical" evidence="7">
    <location>
        <begin position="376"/>
        <end position="398"/>
    </location>
</feature>
<dbReference type="GO" id="GO:0016491">
    <property type="term" value="F:oxidoreductase activity"/>
    <property type="evidence" value="ECO:0007669"/>
    <property type="project" value="UniProtKB-KW"/>
</dbReference>
<dbReference type="EC" id="1.9.3.1" evidence="9"/>
<evidence type="ECO:0000256" key="3">
    <source>
        <dbReference type="ARBA" id="ARBA00022692"/>
    </source>
</evidence>
<evidence type="ECO:0000313" key="9">
    <source>
        <dbReference type="EMBL" id="SCA54874.1"/>
    </source>
</evidence>
<dbReference type="GO" id="GO:0016020">
    <property type="term" value="C:membrane"/>
    <property type="evidence" value="ECO:0007669"/>
    <property type="project" value="UniProtKB-SubCell"/>
</dbReference>
<dbReference type="STRING" id="1867952.MTBPR1_10121"/>
<evidence type="ECO:0000256" key="4">
    <source>
        <dbReference type="ARBA" id="ARBA00022989"/>
    </source>
</evidence>
<feature type="transmembrane region" description="Helical" evidence="7">
    <location>
        <begin position="107"/>
        <end position="125"/>
    </location>
</feature>
<dbReference type="Proteomes" id="UP000231658">
    <property type="component" value="Unassembled WGS sequence"/>
</dbReference>
<keyword evidence="4 7" id="KW-1133">Transmembrane helix</keyword>
<feature type="transmembrane region" description="Helical" evidence="7">
    <location>
        <begin position="304"/>
        <end position="328"/>
    </location>
</feature>
<dbReference type="Gene3D" id="1.20.210.10">
    <property type="entry name" value="Cytochrome c oxidase-like, subunit I domain"/>
    <property type="match status" value="1"/>
</dbReference>
<dbReference type="InterPro" id="IPR023615">
    <property type="entry name" value="Cyt_c_Oxase_su1_BS"/>
</dbReference>
<feature type="transmembrane region" description="Helical" evidence="7">
    <location>
        <begin position="184"/>
        <end position="212"/>
    </location>
</feature>
<dbReference type="GO" id="GO:0020037">
    <property type="term" value="F:heme binding"/>
    <property type="evidence" value="ECO:0007669"/>
    <property type="project" value="InterPro"/>
</dbReference>
<dbReference type="EMBL" id="FLYE01000001">
    <property type="protein sequence ID" value="SCA54874.1"/>
    <property type="molecule type" value="Genomic_DNA"/>
</dbReference>
<feature type="transmembrane region" description="Helical" evidence="7">
    <location>
        <begin position="272"/>
        <end position="292"/>
    </location>
</feature>
<dbReference type="PANTHER" id="PTHR10422">
    <property type="entry name" value="CYTOCHROME C OXIDASE SUBUNIT 1"/>
    <property type="match status" value="1"/>
</dbReference>
<accession>A0A1C3RCB5</accession>
<keyword evidence="6" id="KW-0349">Heme</keyword>
<feature type="transmembrane region" description="Helical" evidence="7">
    <location>
        <begin position="453"/>
        <end position="476"/>
    </location>
</feature>
<evidence type="ECO:0000256" key="5">
    <source>
        <dbReference type="ARBA" id="ARBA00023136"/>
    </source>
</evidence>
<dbReference type="GO" id="GO:0009060">
    <property type="term" value="P:aerobic respiration"/>
    <property type="evidence" value="ECO:0007669"/>
    <property type="project" value="InterPro"/>
</dbReference>
<dbReference type="PANTHER" id="PTHR10422:SF18">
    <property type="entry name" value="CYTOCHROME C OXIDASE SUBUNIT 1"/>
    <property type="match status" value="1"/>
</dbReference>
<evidence type="ECO:0000259" key="8">
    <source>
        <dbReference type="PROSITE" id="PS50855"/>
    </source>
</evidence>
<feature type="transmembrane region" description="Helical" evidence="7">
    <location>
        <begin position="145"/>
        <end position="172"/>
    </location>
</feature>
<dbReference type="SUPFAM" id="SSF81442">
    <property type="entry name" value="Cytochrome c oxidase subunit I-like"/>
    <property type="match status" value="1"/>
</dbReference>
<feature type="transmembrane region" description="Helical" evidence="7">
    <location>
        <begin position="20"/>
        <end position="42"/>
    </location>
</feature>
<dbReference type="RefSeq" id="WP_069185611.1">
    <property type="nucleotide sequence ID" value="NZ_FLYE01000001.1"/>
</dbReference>
<proteinExistence type="inferred from homology"/>
<feature type="transmembrane region" description="Helical" evidence="7">
    <location>
        <begin position="410"/>
        <end position="433"/>
    </location>
</feature>
<dbReference type="PROSITE" id="PS00077">
    <property type="entry name" value="COX1_CUB"/>
    <property type="match status" value="1"/>
</dbReference>